<sequence>MKQESIDLTGSDSESDDDDASLICRNLFMSQNSDEPSSASSPTAVDVSHLFDFSSANNVPGPAYIDEDEDNDRDLPVIFRSLSPLRSPLPCTPNHRTEGYSLRPRPRPSRNDTPTYSEPPAKRCKNHGNGEENPGWKKAYNWLLKKHGDLQQEYSMLKEKIEMAKRVEQGQGQGASRSPSHLSDVTNRGATVLGGTGHMNQRPYVSNVYSLLS</sequence>
<feature type="region of interest" description="Disordered" evidence="1">
    <location>
        <begin position="1"/>
        <end position="44"/>
    </location>
</feature>
<name>A0AA39N4Q5_ARMTA</name>
<keyword evidence="3" id="KW-1185">Reference proteome</keyword>
<feature type="region of interest" description="Disordered" evidence="1">
    <location>
        <begin position="166"/>
        <end position="185"/>
    </location>
</feature>
<organism evidence="2 3">
    <name type="scientific">Armillaria tabescens</name>
    <name type="common">Ringless honey mushroom</name>
    <name type="synonym">Agaricus tabescens</name>
    <dbReference type="NCBI Taxonomy" id="1929756"/>
    <lineage>
        <taxon>Eukaryota</taxon>
        <taxon>Fungi</taxon>
        <taxon>Dikarya</taxon>
        <taxon>Basidiomycota</taxon>
        <taxon>Agaricomycotina</taxon>
        <taxon>Agaricomycetes</taxon>
        <taxon>Agaricomycetidae</taxon>
        <taxon>Agaricales</taxon>
        <taxon>Marasmiineae</taxon>
        <taxon>Physalacriaceae</taxon>
        <taxon>Desarmillaria</taxon>
    </lineage>
</organism>
<proteinExistence type="predicted"/>
<gene>
    <name evidence="2" type="ORF">EV420DRAFT_522322</name>
</gene>
<feature type="compositionally biased region" description="Polar residues" evidence="1">
    <location>
        <begin position="1"/>
        <end position="10"/>
    </location>
</feature>
<reference evidence="2" key="1">
    <citation type="submission" date="2023-06" db="EMBL/GenBank/DDBJ databases">
        <authorList>
            <consortium name="Lawrence Berkeley National Laboratory"/>
            <person name="Ahrendt S."/>
            <person name="Sahu N."/>
            <person name="Indic B."/>
            <person name="Wong-Bajracharya J."/>
            <person name="Merenyi Z."/>
            <person name="Ke H.-M."/>
            <person name="Monk M."/>
            <person name="Kocsube S."/>
            <person name="Drula E."/>
            <person name="Lipzen A."/>
            <person name="Balint B."/>
            <person name="Henrissat B."/>
            <person name="Andreopoulos B."/>
            <person name="Martin F.M."/>
            <person name="Harder C.B."/>
            <person name="Rigling D."/>
            <person name="Ford K.L."/>
            <person name="Foster G.D."/>
            <person name="Pangilinan J."/>
            <person name="Papanicolaou A."/>
            <person name="Barry K."/>
            <person name="LaButti K."/>
            <person name="Viragh M."/>
            <person name="Koriabine M."/>
            <person name="Yan M."/>
            <person name="Riley R."/>
            <person name="Champramary S."/>
            <person name="Plett K.L."/>
            <person name="Tsai I.J."/>
            <person name="Slot J."/>
            <person name="Sipos G."/>
            <person name="Plett J."/>
            <person name="Nagy L.G."/>
            <person name="Grigoriev I.V."/>
        </authorList>
    </citation>
    <scope>NUCLEOTIDE SEQUENCE</scope>
    <source>
        <strain evidence="2">CCBAS 213</strain>
    </source>
</reference>
<evidence type="ECO:0000313" key="3">
    <source>
        <dbReference type="Proteomes" id="UP001175211"/>
    </source>
</evidence>
<feature type="compositionally biased region" description="Polar residues" evidence="1">
    <location>
        <begin position="174"/>
        <end position="185"/>
    </location>
</feature>
<dbReference type="AlphaFoldDB" id="A0AA39N4Q5"/>
<dbReference type="EMBL" id="JAUEPS010000022">
    <property type="protein sequence ID" value="KAK0457354.1"/>
    <property type="molecule type" value="Genomic_DNA"/>
</dbReference>
<dbReference type="GeneID" id="85366013"/>
<dbReference type="Proteomes" id="UP001175211">
    <property type="component" value="Unassembled WGS sequence"/>
</dbReference>
<comment type="caution">
    <text evidence="2">The sequence shown here is derived from an EMBL/GenBank/DDBJ whole genome shotgun (WGS) entry which is preliminary data.</text>
</comment>
<dbReference type="RefSeq" id="XP_060329669.1">
    <property type="nucleotide sequence ID" value="XM_060482465.1"/>
</dbReference>
<evidence type="ECO:0000256" key="1">
    <source>
        <dbReference type="SAM" id="MobiDB-lite"/>
    </source>
</evidence>
<feature type="region of interest" description="Disordered" evidence="1">
    <location>
        <begin position="84"/>
        <end position="132"/>
    </location>
</feature>
<protein>
    <submittedName>
        <fullName evidence="2">Uncharacterized protein</fullName>
    </submittedName>
</protein>
<accession>A0AA39N4Q5</accession>
<evidence type="ECO:0000313" key="2">
    <source>
        <dbReference type="EMBL" id="KAK0457354.1"/>
    </source>
</evidence>
<feature type="compositionally biased region" description="Polar residues" evidence="1">
    <location>
        <begin position="28"/>
        <end position="43"/>
    </location>
</feature>